<dbReference type="EMBL" id="AP027079">
    <property type="protein sequence ID" value="BDU69389.1"/>
    <property type="molecule type" value="Genomic_DNA"/>
</dbReference>
<dbReference type="RefSeq" id="WP_286353116.1">
    <property type="nucleotide sequence ID" value="NZ_AP027079.1"/>
</dbReference>
<dbReference type="InterPro" id="IPR004843">
    <property type="entry name" value="Calcineurin-like_PHP"/>
</dbReference>
<evidence type="ECO:0000313" key="5">
    <source>
        <dbReference type="Proteomes" id="UP001242010"/>
    </source>
</evidence>
<gene>
    <name evidence="4" type="ORF">GETHOR_14900</name>
</gene>
<dbReference type="PANTHER" id="PTHR11575:SF24">
    <property type="entry name" value="5'-NUCLEOTIDASE"/>
    <property type="match status" value="1"/>
</dbReference>
<dbReference type="Gene3D" id="3.60.21.10">
    <property type="match status" value="1"/>
</dbReference>
<dbReference type="PRINTS" id="PR01607">
    <property type="entry name" value="APYRASEFAMLY"/>
</dbReference>
<organism evidence="4 5">
    <name type="scientific">Geothrix oryzae</name>
    <dbReference type="NCBI Taxonomy" id="2927975"/>
    <lineage>
        <taxon>Bacteria</taxon>
        <taxon>Pseudomonadati</taxon>
        <taxon>Acidobacteriota</taxon>
        <taxon>Holophagae</taxon>
        <taxon>Holophagales</taxon>
        <taxon>Holophagaceae</taxon>
        <taxon>Geothrix</taxon>
    </lineage>
</organism>
<dbReference type="InterPro" id="IPR006146">
    <property type="entry name" value="5'-Nucleotdase_CS"/>
</dbReference>
<evidence type="ECO:0000259" key="3">
    <source>
        <dbReference type="Pfam" id="PF00149"/>
    </source>
</evidence>
<evidence type="ECO:0000256" key="2">
    <source>
        <dbReference type="RuleBase" id="RU362119"/>
    </source>
</evidence>
<dbReference type="SUPFAM" id="SSF56300">
    <property type="entry name" value="Metallo-dependent phosphatases"/>
    <property type="match status" value="1"/>
</dbReference>
<feature type="domain" description="Calcineurin-like phosphoesterase" evidence="3">
    <location>
        <begin position="38"/>
        <end position="263"/>
    </location>
</feature>
<dbReference type="Pfam" id="PF00149">
    <property type="entry name" value="Metallophos"/>
    <property type="match status" value="1"/>
</dbReference>
<protein>
    <submittedName>
        <fullName evidence="4">Metallophosphatase</fullName>
    </submittedName>
</protein>
<dbReference type="InterPro" id="IPR006179">
    <property type="entry name" value="5_nucleotidase/apyrase"/>
</dbReference>
<dbReference type="PANTHER" id="PTHR11575">
    <property type="entry name" value="5'-NUCLEOTIDASE-RELATED"/>
    <property type="match status" value="1"/>
</dbReference>
<dbReference type="Proteomes" id="UP001242010">
    <property type="component" value="Chromosome"/>
</dbReference>
<accession>A0ABM8DQV6</accession>
<dbReference type="InterPro" id="IPR029052">
    <property type="entry name" value="Metallo-depent_PP-like"/>
</dbReference>
<keyword evidence="5" id="KW-1185">Reference proteome</keyword>
<evidence type="ECO:0000256" key="1">
    <source>
        <dbReference type="ARBA" id="ARBA00006654"/>
    </source>
</evidence>
<keyword evidence="2" id="KW-0547">Nucleotide-binding</keyword>
<reference evidence="5" key="1">
    <citation type="journal article" date="2023" name="Int. J. Syst. Evol. Microbiol.">
        <title>Mesoterricola silvestris gen. nov., sp. nov., Mesoterricola sediminis sp. nov., Geothrix oryzae sp. nov., Geothrix edaphica sp. nov., Geothrix rubra sp. nov., and Geothrix limicola sp. nov., six novel members of Acidobacteriota isolated from soils.</title>
        <authorList>
            <person name="Itoh H."/>
            <person name="Sugisawa Y."/>
            <person name="Mise K."/>
            <person name="Xu Z."/>
            <person name="Kuniyasu M."/>
            <person name="Ushijima N."/>
            <person name="Kawano K."/>
            <person name="Kobayashi E."/>
            <person name="Shiratori Y."/>
            <person name="Masuda Y."/>
            <person name="Senoo K."/>
        </authorList>
    </citation>
    <scope>NUCLEOTIDE SEQUENCE [LARGE SCALE GENOMIC DNA]</scope>
    <source>
        <strain evidence="5">Red222</strain>
    </source>
</reference>
<name>A0ABM8DQV6_9BACT</name>
<comment type="similarity">
    <text evidence="1 2">Belongs to the 5'-nucleotidase family.</text>
</comment>
<evidence type="ECO:0000313" key="4">
    <source>
        <dbReference type="EMBL" id="BDU69389.1"/>
    </source>
</evidence>
<sequence>MDRRDFLASLGAAAAASQVSPLRASMGAAEGPAAGRVTLLHTNDTHSRIEPFGPGNGAISGKGGMARRATLVRQLRQELGAVLLLDAGDTFQGTPYFNRYKGRLDYQLMRMVGYDAGTLGNHDFDNGVAMLVEAMESMEQLKHANPPFAFVNCNFDCKGAPALEKRLRPYLVRKFPGLKVGITGVGVAFAGLVAPKNHEGIVWKDPYESLKPVVKRLREVEKVDLVVVLSHLGYSNKDSAHDDLRLPGAVAGIDAVIGGHSHTFLETPTKLPQAQGETLVFQVGFGGVNLGRMDFAVTRGSVRAASGAAMPVVG</sequence>
<dbReference type="PROSITE" id="PS00785">
    <property type="entry name" value="5_NUCLEOTIDASE_1"/>
    <property type="match status" value="1"/>
</dbReference>
<keyword evidence="2" id="KW-0378">Hydrolase</keyword>
<dbReference type="CDD" id="cd00845">
    <property type="entry name" value="MPP_UshA_N_like"/>
    <property type="match status" value="1"/>
</dbReference>
<proteinExistence type="inferred from homology"/>